<accession>A0ABV4BI73</accession>
<protein>
    <submittedName>
        <fullName evidence="1">Uncharacterized protein</fullName>
    </submittedName>
</protein>
<keyword evidence="2" id="KW-1185">Reference proteome</keyword>
<comment type="caution">
    <text evidence="1">The sequence shown here is derived from an EMBL/GenBank/DDBJ whole genome shotgun (WGS) entry which is preliminary data.</text>
</comment>
<proteinExistence type="predicted"/>
<organism evidence="1 2">
    <name type="scientific">Thioalkalicoccus limnaeus</name>
    <dbReference type="NCBI Taxonomy" id="120681"/>
    <lineage>
        <taxon>Bacteria</taxon>
        <taxon>Pseudomonadati</taxon>
        <taxon>Pseudomonadota</taxon>
        <taxon>Gammaproteobacteria</taxon>
        <taxon>Chromatiales</taxon>
        <taxon>Chromatiaceae</taxon>
        <taxon>Thioalkalicoccus</taxon>
    </lineage>
</organism>
<reference evidence="1 2" key="1">
    <citation type="submission" date="2024-05" db="EMBL/GenBank/DDBJ databases">
        <title>Genome Sequence and Characterization of the New Strain Purple Sulfur Bacterium of Genus Thioalkalicoccus.</title>
        <authorList>
            <person name="Bryantseva I.A."/>
            <person name="Kyndt J.A."/>
            <person name="Imhoff J.F."/>
        </authorList>
    </citation>
    <scope>NUCLEOTIDE SEQUENCE [LARGE SCALE GENOMIC DNA]</scope>
    <source>
        <strain evidence="1 2">Um2</strain>
    </source>
</reference>
<gene>
    <name evidence="1" type="ORF">ABC977_17545</name>
</gene>
<name>A0ABV4BI73_9GAMM</name>
<sequence>MDRRQEPVGVGHEDGAGLDDLVAAVFFGTGVPYFARSALHECADLYADILPEDAEITAVEVTARELRVQYRSMQGAGSFWCGRRADGSLDDVATLNRKIDFLWEHPEIVPRL</sequence>
<dbReference type="EMBL" id="JBDKXB010000049">
    <property type="protein sequence ID" value="MEY6434204.1"/>
    <property type="molecule type" value="Genomic_DNA"/>
</dbReference>
<dbReference type="RefSeq" id="WP_369668588.1">
    <property type="nucleotide sequence ID" value="NZ_JBDKXB010000049.1"/>
</dbReference>
<evidence type="ECO:0000313" key="1">
    <source>
        <dbReference type="EMBL" id="MEY6434204.1"/>
    </source>
</evidence>
<evidence type="ECO:0000313" key="2">
    <source>
        <dbReference type="Proteomes" id="UP001564408"/>
    </source>
</evidence>
<dbReference type="Proteomes" id="UP001564408">
    <property type="component" value="Unassembled WGS sequence"/>
</dbReference>